<feature type="binding site" evidence="5">
    <location>
        <position position="86"/>
    </location>
    <ligand>
        <name>Mg(2+)</name>
        <dbReference type="ChEBI" id="CHEBI:18420"/>
        <label>1</label>
        <note>catalytic</note>
    </ligand>
</feature>
<dbReference type="CDD" id="cd01637">
    <property type="entry name" value="IMPase_like"/>
    <property type="match status" value="1"/>
</dbReference>
<dbReference type="STRING" id="44576.SAMN05421881_102018"/>
<dbReference type="PANTHER" id="PTHR20854">
    <property type="entry name" value="INOSITOL MONOPHOSPHATASE"/>
    <property type="match status" value="1"/>
</dbReference>
<name>A0A1H3HIG6_9PROT</name>
<feature type="binding site" evidence="5">
    <location>
        <position position="83"/>
    </location>
    <ligand>
        <name>Mg(2+)</name>
        <dbReference type="ChEBI" id="CHEBI:18420"/>
        <label>1</label>
        <note>catalytic</note>
    </ligand>
</feature>
<keyword evidence="2 5" id="KW-0479">Metal-binding</keyword>
<dbReference type="InterPro" id="IPR000760">
    <property type="entry name" value="Inositol_monophosphatase-like"/>
</dbReference>
<sequence>MLEQVIAAVKEVAHQEIMPRYLQVERIYKEDGSFYTEADMAAQTSLLERLHRICPAAMIGEEMTGLQQHEQWEAGQDGVWAIDPLDGTSNFMNGLPFFATSVALLREGRSVLGVVYNPATDELFYAERGKGAFLNGKPLPLSKRKIPLRNAIANVDFKRLNRKLAEAVVAGHPYASQRNFGACALEWCYTAAGYFDLYLHGGQKPWDYAAGCLILEEAGGHRCALDKDDYWSGQPWRRSVIAALDQELFNQWRDWVRSHQS</sequence>
<dbReference type="OrthoDB" id="9785695at2"/>
<dbReference type="InterPro" id="IPR020550">
    <property type="entry name" value="Inositol_monophosphatase_CS"/>
</dbReference>
<evidence type="ECO:0000256" key="2">
    <source>
        <dbReference type="ARBA" id="ARBA00022723"/>
    </source>
</evidence>
<evidence type="ECO:0000313" key="7">
    <source>
        <dbReference type="Proteomes" id="UP000198640"/>
    </source>
</evidence>
<evidence type="ECO:0000256" key="5">
    <source>
        <dbReference type="PIRSR" id="PIRSR600760-2"/>
    </source>
</evidence>
<dbReference type="PROSITE" id="PS00630">
    <property type="entry name" value="IMP_2"/>
    <property type="match status" value="1"/>
</dbReference>
<dbReference type="GO" id="GO:0046854">
    <property type="term" value="P:phosphatidylinositol phosphate biosynthetic process"/>
    <property type="evidence" value="ECO:0007669"/>
    <property type="project" value="InterPro"/>
</dbReference>
<gene>
    <name evidence="6" type="ORF">SAMN05421881_102018</name>
</gene>
<dbReference type="GO" id="GO:0008934">
    <property type="term" value="F:inositol monophosphate 1-phosphatase activity"/>
    <property type="evidence" value="ECO:0007669"/>
    <property type="project" value="TreeGrafter"/>
</dbReference>
<dbReference type="Gene3D" id="3.40.190.80">
    <property type="match status" value="1"/>
</dbReference>
<evidence type="ECO:0000313" key="6">
    <source>
        <dbReference type="EMBL" id="SDY15277.1"/>
    </source>
</evidence>
<comment type="cofactor">
    <cofactor evidence="5">
        <name>Mg(2+)</name>
        <dbReference type="ChEBI" id="CHEBI:18420"/>
    </cofactor>
</comment>
<evidence type="ECO:0000256" key="3">
    <source>
        <dbReference type="ARBA" id="ARBA00022801"/>
    </source>
</evidence>
<dbReference type="Gene3D" id="3.30.540.10">
    <property type="entry name" value="Fructose-1,6-Bisphosphatase, subunit A, domain 1"/>
    <property type="match status" value="1"/>
</dbReference>
<dbReference type="SUPFAM" id="SSF56655">
    <property type="entry name" value="Carbohydrate phosphatase"/>
    <property type="match status" value="1"/>
</dbReference>
<protein>
    <submittedName>
        <fullName evidence="6">Myo-inositol-1(Or 4)-monophosphatase</fullName>
    </submittedName>
</protein>
<keyword evidence="3" id="KW-0378">Hydrolase</keyword>
<evidence type="ECO:0000256" key="4">
    <source>
        <dbReference type="ARBA" id="ARBA00022842"/>
    </source>
</evidence>
<proteinExistence type="inferred from homology"/>
<dbReference type="EMBL" id="FNOY01000020">
    <property type="protein sequence ID" value="SDY15277.1"/>
    <property type="molecule type" value="Genomic_DNA"/>
</dbReference>
<reference evidence="6 7" key="1">
    <citation type="submission" date="2016-10" db="EMBL/GenBank/DDBJ databases">
        <authorList>
            <person name="de Groot N.N."/>
        </authorList>
    </citation>
    <scope>NUCLEOTIDE SEQUENCE [LARGE SCALE GENOMIC DNA]</scope>
    <source>
        <strain evidence="6 7">Nm1</strain>
    </source>
</reference>
<keyword evidence="4 5" id="KW-0460">Magnesium</keyword>
<dbReference type="PROSITE" id="PS00629">
    <property type="entry name" value="IMP_1"/>
    <property type="match status" value="1"/>
</dbReference>
<accession>A0A1H3HIG6</accession>
<dbReference type="Pfam" id="PF00459">
    <property type="entry name" value="Inositol_P"/>
    <property type="match status" value="1"/>
</dbReference>
<dbReference type="PANTHER" id="PTHR20854:SF4">
    <property type="entry name" value="INOSITOL-1-MONOPHOSPHATASE-RELATED"/>
    <property type="match status" value="1"/>
</dbReference>
<comment type="similarity">
    <text evidence="1">Belongs to the inositol monophosphatase superfamily.</text>
</comment>
<dbReference type="GO" id="GO:0046872">
    <property type="term" value="F:metal ion binding"/>
    <property type="evidence" value="ECO:0007669"/>
    <property type="project" value="UniProtKB-KW"/>
</dbReference>
<organism evidence="6 7">
    <name type="scientific">Nitrosomonas halophila</name>
    <dbReference type="NCBI Taxonomy" id="44576"/>
    <lineage>
        <taxon>Bacteria</taxon>
        <taxon>Pseudomonadati</taxon>
        <taxon>Pseudomonadota</taxon>
        <taxon>Betaproteobacteria</taxon>
        <taxon>Nitrosomonadales</taxon>
        <taxon>Nitrosomonadaceae</taxon>
        <taxon>Nitrosomonas</taxon>
    </lineage>
</organism>
<dbReference type="PRINTS" id="PR00377">
    <property type="entry name" value="IMPHPHTASES"/>
</dbReference>
<feature type="binding site" evidence="5">
    <location>
        <position position="85"/>
    </location>
    <ligand>
        <name>Mg(2+)</name>
        <dbReference type="ChEBI" id="CHEBI:18420"/>
        <label>1</label>
        <note>catalytic</note>
    </ligand>
</feature>
<dbReference type="GO" id="GO:0007165">
    <property type="term" value="P:signal transduction"/>
    <property type="evidence" value="ECO:0007669"/>
    <property type="project" value="TreeGrafter"/>
</dbReference>
<evidence type="ECO:0000256" key="1">
    <source>
        <dbReference type="ARBA" id="ARBA00009759"/>
    </source>
</evidence>
<dbReference type="RefSeq" id="WP_090413508.1">
    <property type="nucleotide sequence ID" value="NZ_FNOY01000020.1"/>
</dbReference>
<feature type="binding site" evidence="5">
    <location>
        <position position="207"/>
    </location>
    <ligand>
        <name>Mg(2+)</name>
        <dbReference type="ChEBI" id="CHEBI:18420"/>
        <label>1</label>
        <note>catalytic</note>
    </ligand>
</feature>
<dbReference type="AlphaFoldDB" id="A0A1H3HIG6"/>
<dbReference type="Proteomes" id="UP000198640">
    <property type="component" value="Unassembled WGS sequence"/>
</dbReference>
<feature type="binding site" evidence="5">
    <location>
        <position position="61"/>
    </location>
    <ligand>
        <name>Mg(2+)</name>
        <dbReference type="ChEBI" id="CHEBI:18420"/>
        <label>1</label>
        <note>catalytic</note>
    </ligand>
</feature>
<keyword evidence="7" id="KW-1185">Reference proteome</keyword>
<dbReference type="GO" id="GO:0006020">
    <property type="term" value="P:inositol metabolic process"/>
    <property type="evidence" value="ECO:0007669"/>
    <property type="project" value="TreeGrafter"/>
</dbReference>
<dbReference type="InterPro" id="IPR020583">
    <property type="entry name" value="Inositol_monoP_metal-BS"/>
</dbReference>